<feature type="transmembrane region" description="Helical" evidence="10">
    <location>
        <begin position="509"/>
        <end position="535"/>
    </location>
</feature>
<evidence type="ECO:0000313" key="12">
    <source>
        <dbReference type="Ensembl" id="ENSCINP00000005140.3"/>
    </source>
</evidence>
<keyword evidence="13" id="KW-1185">Reference proteome</keyword>
<feature type="transmembrane region" description="Helical" evidence="10">
    <location>
        <begin position="579"/>
        <end position="603"/>
    </location>
</feature>
<name>F6XSE6_CIOIN</name>
<dbReference type="STRING" id="7719.ENSCINP00000005140"/>
<reference evidence="12" key="2">
    <citation type="submission" date="2025-08" db="UniProtKB">
        <authorList>
            <consortium name="Ensembl"/>
        </authorList>
    </citation>
    <scope>IDENTIFICATION</scope>
</reference>
<dbReference type="AlphaFoldDB" id="F6XSE6"/>
<keyword evidence="3 10" id="KW-0812">Transmembrane</keyword>
<evidence type="ECO:0000259" key="11">
    <source>
        <dbReference type="PROSITE" id="PS50259"/>
    </source>
</evidence>
<proteinExistence type="predicted"/>
<dbReference type="InterPro" id="IPR001828">
    <property type="entry name" value="ANF_lig-bd_rcpt"/>
</dbReference>
<accession>F6XSE6</accession>
<feature type="transmembrane region" description="Helical" evidence="10">
    <location>
        <begin position="673"/>
        <end position="693"/>
    </location>
</feature>
<evidence type="ECO:0000256" key="9">
    <source>
        <dbReference type="ARBA" id="ARBA00023224"/>
    </source>
</evidence>
<dbReference type="GO" id="GO:0051966">
    <property type="term" value="P:regulation of synaptic transmission, glutamatergic"/>
    <property type="evidence" value="ECO:0000318"/>
    <property type="project" value="GO_Central"/>
</dbReference>
<dbReference type="InterPro" id="IPR000337">
    <property type="entry name" value="GPCR_3"/>
</dbReference>
<evidence type="ECO:0000256" key="1">
    <source>
        <dbReference type="ARBA" id="ARBA00004651"/>
    </source>
</evidence>
<dbReference type="Gene3D" id="3.40.50.2300">
    <property type="match status" value="2"/>
</dbReference>
<reference evidence="13" key="1">
    <citation type="journal article" date="2002" name="Science">
        <title>The draft genome of Ciona intestinalis: insights into chordate and vertebrate origins.</title>
        <authorList>
            <person name="Dehal P."/>
            <person name="Satou Y."/>
            <person name="Campbell R.K."/>
            <person name="Chapman J."/>
            <person name="Degnan B."/>
            <person name="De Tomaso A."/>
            <person name="Davidson B."/>
            <person name="Di Gregorio A."/>
            <person name="Gelpke M."/>
            <person name="Goodstein D.M."/>
            <person name="Harafuji N."/>
            <person name="Hastings K.E."/>
            <person name="Ho I."/>
            <person name="Hotta K."/>
            <person name="Huang W."/>
            <person name="Kawashima T."/>
            <person name="Lemaire P."/>
            <person name="Martinez D."/>
            <person name="Meinertzhagen I.A."/>
            <person name="Necula S."/>
            <person name="Nonaka M."/>
            <person name="Putnam N."/>
            <person name="Rash S."/>
            <person name="Saiga H."/>
            <person name="Satake M."/>
            <person name="Terry A."/>
            <person name="Yamada L."/>
            <person name="Wang H.G."/>
            <person name="Awazu S."/>
            <person name="Azumi K."/>
            <person name="Boore J."/>
            <person name="Branno M."/>
            <person name="Chin-Bow S."/>
            <person name="DeSantis R."/>
            <person name="Doyle S."/>
            <person name="Francino P."/>
            <person name="Keys D.N."/>
            <person name="Haga S."/>
            <person name="Hayashi H."/>
            <person name="Hino K."/>
            <person name="Imai K.S."/>
            <person name="Inaba K."/>
            <person name="Kano S."/>
            <person name="Kobayashi K."/>
            <person name="Kobayashi M."/>
            <person name="Lee B.I."/>
            <person name="Makabe K.W."/>
            <person name="Manohar C."/>
            <person name="Matassi G."/>
            <person name="Medina M."/>
            <person name="Mochizuki Y."/>
            <person name="Mount S."/>
            <person name="Morishita T."/>
            <person name="Miura S."/>
            <person name="Nakayama A."/>
            <person name="Nishizaka S."/>
            <person name="Nomoto H."/>
            <person name="Ohta F."/>
            <person name="Oishi K."/>
            <person name="Rigoutsos I."/>
            <person name="Sano M."/>
            <person name="Sasaki A."/>
            <person name="Sasakura Y."/>
            <person name="Shoguchi E."/>
            <person name="Shin-i T."/>
            <person name="Spagnuolo A."/>
            <person name="Stainier D."/>
            <person name="Suzuki M.M."/>
            <person name="Tassy O."/>
            <person name="Takatori N."/>
            <person name="Tokuoka M."/>
            <person name="Yagi K."/>
            <person name="Yoshizaki F."/>
            <person name="Wada S."/>
            <person name="Zhang C."/>
            <person name="Hyatt P.D."/>
            <person name="Larimer F."/>
            <person name="Detter C."/>
            <person name="Doggett N."/>
            <person name="Glavina T."/>
            <person name="Hawkins T."/>
            <person name="Richardson P."/>
            <person name="Lucas S."/>
            <person name="Kohara Y."/>
            <person name="Levine M."/>
            <person name="Satoh N."/>
            <person name="Rokhsar D.S."/>
        </authorList>
    </citation>
    <scope>NUCLEOTIDE SEQUENCE [LARGE SCALE GENOMIC DNA]</scope>
</reference>
<keyword evidence="2" id="KW-1003">Cell membrane</keyword>
<dbReference type="InParanoid" id="F6XSE6"/>
<dbReference type="InterPro" id="IPR028082">
    <property type="entry name" value="Peripla_BP_I"/>
</dbReference>
<keyword evidence="4 10" id="KW-1133">Transmembrane helix</keyword>
<sequence>LQFLEMAIYTIERVNNDVTMLPGVTLTIDPMADCTIDTRALKEVIHVFLNLIVFYSRLFKIICRNNFPNKVPEGVIGPSSSAVSIPTAKLLGLFDFSQISYAATSPNLSDKQRYPYFFRTTSSDKFQVRAIIQVLQMNGWEYVSFIHDNDDYGNAASEEFQKQITETNICLSANIRFPRNAGKKVINDVAQSLIRETRSRVIIAFASIPYLALLMSRLIELGYGNRFQWIGSDIWNGFDTNDEALHQVMDGSLSFSGHSRPDPEFENYLKPITLNESLDRNLFYAHYLASLHGCSLPGSSSVQQNVCLGNLTLPNSTELSHMLQTSANAVLAFAHAFNDAQQDLCNGTGVPVCDAFTKLNGIQIRKYLQNVSFIDGNQERFQFDQFQDGPASYDIWRYNGTEQKWKLVGYYAKEKITFTDNRSEKGRGNITSVCSDPCALNQYMLVSEERSCCWHCITCKENSIVIYNVSNSGRNVSKCQSCGNQQMTDSTFQTCLPVPVDYLSFSHGWAWGVICVSCVGLVLTICTGIVYICHWDTPIVRASGRELCCMILVGLLLTFTLSFFFCFEPTKPLCVMRRLSTGLCLTLVYSAILVKTVRISLIFNTLGKKLVRDYKKLLKPMPQLIIAIVLSAVEVFLLIIWFVMQPPNIVNMNGHYSAQITGQVQCQAMMSQVILIGLFYPILLVLVCTYYAIKVRKVPAGFNEAKHIGFAVYTALVICIAQIPTYVVNTSSNIVLRDAIYCLGLSLNGLVILFAMFGPKTYIIIFRPQKNNQTTVM</sequence>
<evidence type="ECO:0000256" key="8">
    <source>
        <dbReference type="ARBA" id="ARBA00023180"/>
    </source>
</evidence>
<keyword evidence="5" id="KW-0297">G-protein coupled receptor</keyword>
<dbReference type="GO" id="GO:0001641">
    <property type="term" value="F:group II metabotropic glutamate receptor activity"/>
    <property type="evidence" value="ECO:0000318"/>
    <property type="project" value="GO_Central"/>
</dbReference>
<reference evidence="12" key="3">
    <citation type="submission" date="2025-09" db="UniProtKB">
        <authorList>
            <consortium name="Ensembl"/>
        </authorList>
    </citation>
    <scope>IDENTIFICATION</scope>
</reference>
<dbReference type="PRINTS" id="PR01176">
    <property type="entry name" value="GABABRECEPTR"/>
</dbReference>
<dbReference type="Proteomes" id="UP000008144">
    <property type="component" value="Unassembled WGS sequence"/>
</dbReference>
<dbReference type="InterPro" id="IPR038550">
    <property type="entry name" value="GPCR_3_9-Cys_sf"/>
</dbReference>
<feature type="transmembrane region" description="Helical" evidence="10">
    <location>
        <begin position="547"/>
        <end position="567"/>
    </location>
</feature>
<keyword evidence="9" id="KW-0807">Transducer</keyword>
<comment type="subcellular location">
    <subcellularLocation>
        <location evidence="1">Cell membrane</location>
        <topology evidence="1">Multi-pass membrane protein</topology>
    </subcellularLocation>
</comment>
<feature type="domain" description="G-protein coupled receptors family 3 profile" evidence="11">
    <location>
        <begin position="509"/>
        <end position="777"/>
    </location>
</feature>
<dbReference type="Pfam" id="PF00003">
    <property type="entry name" value="7tm_3"/>
    <property type="match status" value="1"/>
</dbReference>
<dbReference type="GO" id="GO:0005886">
    <property type="term" value="C:plasma membrane"/>
    <property type="evidence" value="ECO:0000318"/>
    <property type="project" value="GO_Central"/>
</dbReference>
<dbReference type="GeneTree" id="ENSGT01030000234595"/>
<dbReference type="GO" id="GO:0007216">
    <property type="term" value="P:G protein-coupled glutamate receptor signaling pathway"/>
    <property type="evidence" value="ECO:0000318"/>
    <property type="project" value="GO_Central"/>
</dbReference>
<feature type="transmembrane region" description="Helical" evidence="10">
    <location>
        <begin position="705"/>
        <end position="728"/>
    </location>
</feature>
<evidence type="ECO:0000256" key="5">
    <source>
        <dbReference type="ARBA" id="ARBA00023040"/>
    </source>
</evidence>
<dbReference type="FunFam" id="3.40.50.2300:FF:000302">
    <property type="entry name" value="Si:ch211-203b20.7"/>
    <property type="match status" value="1"/>
</dbReference>
<organism evidence="12 13">
    <name type="scientific">Ciona intestinalis</name>
    <name type="common">Transparent sea squirt</name>
    <name type="synonym">Ascidia intestinalis</name>
    <dbReference type="NCBI Taxonomy" id="7719"/>
    <lineage>
        <taxon>Eukaryota</taxon>
        <taxon>Metazoa</taxon>
        <taxon>Chordata</taxon>
        <taxon>Tunicata</taxon>
        <taxon>Ascidiacea</taxon>
        <taxon>Phlebobranchia</taxon>
        <taxon>Cionidae</taxon>
        <taxon>Ciona</taxon>
    </lineage>
</organism>
<keyword evidence="8" id="KW-0325">Glycoprotein</keyword>
<dbReference type="InterPro" id="IPR050726">
    <property type="entry name" value="mGluR"/>
</dbReference>
<feature type="transmembrane region" description="Helical" evidence="10">
    <location>
        <begin position="624"/>
        <end position="644"/>
    </location>
</feature>
<dbReference type="HOGENOM" id="CLU_005389_0_0_1"/>
<evidence type="ECO:0000256" key="2">
    <source>
        <dbReference type="ARBA" id="ARBA00022475"/>
    </source>
</evidence>
<evidence type="ECO:0000313" key="13">
    <source>
        <dbReference type="Proteomes" id="UP000008144"/>
    </source>
</evidence>
<dbReference type="Pfam" id="PF01094">
    <property type="entry name" value="ANF_receptor"/>
    <property type="match status" value="1"/>
</dbReference>
<evidence type="ECO:0000256" key="4">
    <source>
        <dbReference type="ARBA" id="ARBA00022989"/>
    </source>
</evidence>
<dbReference type="PANTHER" id="PTHR24060">
    <property type="entry name" value="METABOTROPIC GLUTAMATE RECEPTOR"/>
    <property type="match status" value="1"/>
</dbReference>
<dbReference type="InterPro" id="IPR017978">
    <property type="entry name" value="GPCR_3_C"/>
</dbReference>
<dbReference type="Gene3D" id="2.10.50.30">
    <property type="entry name" value="GPCR, family 3, nine cysteines domain"/>
    <property type="match status" value="1"/>
</dbReference>
<evidence type="ECO:0000256" key="6">
    <source>
        <dbReference type="ARBA" id="ARBA00023136"/>
    </source>
</evidence>
<dbReference type="Ensembl" id="ENSCINT00000005140.3">
    <property type="protein sequence ID" value="ENSCINP00000005140.3"/>
    <property type="gene ID" value="ENSCING00000002510.3"/>
</dbReference>
<evidence type="ECO:0000256" key="3">
    <source>
        <dbReference type="ARBA" id="ARBA00022692"/>
    </source>
</evidence>
<keyword evidence="6 10" id="KW-0472">Membrane</keyword>
<protein>
    <recommendedName>
        <fullName evidence="11">G-protein coupled receptors family 3 profile domain-containing protein</fullName>
    </recommendedName>
</protein>
<evidence type="ECO:0000256" key="10">
    <source>
        <dbReference type="SAM" id="Phobius"/>
    </source>
</evidence>
<dbReference type="PRINTS" id="PR00248">
    <property type="entry name" value="GPCRMGR"/>
</dbReference>
<dbReference type="PROSITE" id="PS50259">
    <property type="entry name" value="G_PROTEIN_RECEP_F3_4"/>
    <property type="match status" value="1"/>
</dbReference>
<dbReference type="FunCoup" id="F6XSE6">
    <property type="interactions" value="4"/>
</dbReference>
<keyword evidence="7" id="KW-0675">Receptor</keyword>
<evidence type="ECO:0000256" key="7">
    <source>
        <dbReference type="ARBA" id="ARBA00023170"/>
    </source>
</evidence>
<dbReference type="OMA" id="NEMACNQ"/>
<dbReference type="SUPFAM" id="SSF53822">
    <property type="entry name" value="Periplasmic binding protein-like I"/>
    <property type="match status" value="1"/>
</dbReference>
<feature type="transmembrane region" description="Helical" evidence="10">
    <location>
        <begin position="734"/>
        <end position="757"/>
    </location>
</feature>